<feature type="compositionally biased region" description="Low complexity" evidence="1">
    <location>
        <begin position="1"/>
        <end position="27"/>
    </location>
</feature>
<reference evidence="2 3" key="1">
    <citation type="journal article" date="2014" name="BMC Genomics">
        <title>Genome sequencing of four Aureobasidium pullulans varieties: biotechnological potential, stress tolerance, and description of new species.</title>
        <authorList>
            <person name="Gostin Ar C."/>
            <person name="Ohm R.A."/>
            <person name="Kogej T."/>
            <person name="Sonjak S."/>
            <person name="Turk M."/>
            <person name="Zajc J."/>
            <person name="Zalar P."/>
            <person name="Grube M."/>
            <person name="Sun H."/>
            <person name="Han J."/>
            <person name="Sharma A."/>
            <person name="Chiniquy J."/>
            <person name="Ngan C.Y."/>
            <person name="Lipzen A."/>
            <person name="Barry K."/>
            <person name="Grigoriev I.V."/>
            <person name="Gunde-Cimerman N."/>
        </authorList>
    </citation>
    <scope>NUCLEOTIDE SEQUENCE [LARGE SCALE GENOMIC DNA]</scope>
    <source>
        <strain evidence="2 3">CBS 147.97</strain>
    </source>
</reference>
<protein>
    <submittedName>
        <fullName evidence="2">Uncharacterized protein</fullName>
    </submittedName>
</protein>
<feature type="region of interest" description="Disordered" evidence="1">
    <location>
        <begin position="1"/>
        <end position="28"/>
    </location>
</feature>
<organism evidence="2 3">
    <name type="scientific">Aureobasidium namibiae CBS 147.97</name>
    <dbReference type="NCBI Taxonomy" id="1043004"/>
    <lineage>
        <taxon>Eukaryota</taxon>
        <taxon>Fungi</taxon>
        <taxon>Dikarya</taxon>
        <taxon>Ascomycota</taxon>
        <taxon>Pezizomycotina</taxon>
        <taxon>Dothideomycetes</taxon>
        <taxon>Dothideomycetidae</taxon>
        <taxon>Dothideales</taxon>
        <taxon>Saccotheciaceae</taxon>
        <taxon>Aureobasidium</taxon>
    </lineage>
</organism>
<dbReference type="GeneID" id="25413245"/>
<dbReference type="HOGENOM" id="CLU_1001088_0_0_1"/>
<proteinExistence type="predicted"/>
<evidence type="ECO:0000313" key="2">
    <source>
        <dbReference type="EMBL" id="KEQ75294.1"/>
    </source>
</evidence>
<dbReference type="AlphaFoldDB" id="A0A074WUS6"/>
<keyword evidence="3" id="KW-1185">Reference proteome</keyword>
<evidence type="ECO:0000313" key="3">
    <source>
        <dbReference type="Proteomes" id="UP000027730"/>
    </source>
</evidence>
<sequence>MSSTEASSPSSSQEHISPISTPATTPPRSLTIVSPTAISLAIHHLASTPERPAPGAFKFLPEGTELIWRSTTEPGSPWKHPVLVLPSEDLDSDFVRVLFATTTDIVDRFKARRWGCNYVLIEGQQHPWREALPLAQGAFGRATSIDVTTVYKVRWQDLQEINIKSADGLAPCLSAETLERVVEYVKAPVADMFTPLRGSETPFNTSITPAVQASLDPVLPTPAPGTDPVAALAPVSPQGTGPKYVAPHLRQANGLKRKLSPTAPVFKLHPAHCNASWR</sequence>
<name>A0A074WUS6_9PEZI</name>
<dbReference type="Proteomes" id="UP000027730">
    <property type="component" value="Unassembled WGS sequence"/>
</dbReference>
<gene>
    <name evidence="2" type="ORF">M436DRAFT_61713</name>
</gene>
<dbReference type="EMBL" id="KL584705">
    <property type="protein sequence ID" value="KEQ75294.1"/>
    <property type="molecule type" value="Genomic_DNA"/>
</dbReference>
<dbReference type="RefSeq" id="XP_013429658.1">
    <property type="nucleotide sequence ID" value="XM_013574204.1"/>
</dbReference>
<evidence type="ECO:0000256" key="1">
    <source>
        <dbReference type="SAM" id="MobiDB-lite"/>
    </source>
</evidence>
<accession>A0A074WUS6</accession>